<dbReference type="AlphaFoldDB" id="K6YRE7"/>
<gene>
    <name evidence="6" type="ORF">GLIP_1229</name>
</gene>
<proteinExistence type="inferred from homology"/>
<protein>
    <submittedName>
        <fullName evidence="6">LysR family transcriptional regulator</fullName>
    </submittedName>
</protein>
<dbReference type="Pfam" id="PF03466">
    <property type="entry name" value="LysR_substrate"/>
    <property type="match status" value="1"/>
</dbReference>
<dbReference type="InterPro" id="IPR005119">
    <property type="entry name" value="LysR_subst-bd"/>
</dbReference>
<accession>K6YRE7</accession>
<dbReference type="InterPro" id="IPR036388">
    <property type="entry name" value="WH-like_DNA-bd_sf"/>
</dbReference>
<dbReference type="EMBL" id="BAEN01000023">
    <property type="protein sequence ID" value="GAC13870.1"/>
    <property type="molecule type" value="Genomic_DNA"/>
</dbReference>
<dbReference type="Proteomes" id="UP000006334">
    <property type="component" value="Unassembled WGS sequence"/>
</dbReference>
<sequence length="306" mass="34205">MVRNNLIPKPITEYDLRLLRVFKSVVENGGFSAAETELGISRSTISVHMGNLEGRMKLKLCLRGRQGFTLTEAGQAVYHASTALFDSLNDFSLLVRSLNSELSGELVILCADQLDISKQKILSQAIYEIHQQAPKLHLVLDGAEIDSIEKSLLKDKAHVGLFPNYRPVDGLEYLPAFSEPMYLCCAKGHPLYELEANQLDEIELASHSAIHPGLDVDQEGRKQLQKLKLDAKAYQFDTRKTLILSGVYIGYLPASYIQNELDNGDIKTLCPQSCRYDFTVSLVNKKNPREHAKVSLIRQAFASLIN</sequence>
<keyword evidence="7" id="KW-1185">Reference proteome</keyword>
<dbReference type="PANTHER" id="PTHR30126:SF98">
    <property type="entry name" value="HTH-TYPE TRANSCRIPTIONAL ACTIVATOR BAUR"/>
    <property type="match status" value="1"/>
</dbReference>
<dbReference type="CDD" id="cd05466">
    <property type="entry name" value="PBP2_LTTR_substrate"/>
    <property type="match status" value="1"/>
</dbReference>
<evidence type="ECO:0000256" key="2">
    <source>
        <dbReference type="ARBA" id="ARBA00023015"/>
    </source>
</evidence>
<keyword evidence="3" id="KW-0238">DNA-binding</keyword>
<evidence type="ECO:0000313" key="7">
    <source>
        <dbReference type="Proteomes" id="UP000006334"/>
    </source>
</evidence>
<dbReference type="PANTHER" id="PTHR30126">
    <property type="entry name" value="HTH-TYPE TRANSCRIPTIONAL REGULATOR"/>
    <property type="match status" value="1"/>
</dbReference>
<keyword evidence="2" id="KW-0805">Transcription regulation</keyword>
<dbReference type="SUPFAM" id="SSF53850">
    <property type="entry name" value="Periplasmic binding protein-like II"/>
    <property type="match status" value="1"/>
</dbReference>
<reference evidence="6 7" key="1">
    <citation type="journal article" date="2017" name="Antonie Van Leeuwenhoek">
        <title>Rhizobium rhizosphaerae sp. nov., a novel species isolated from rice rhizosphere.</title>
        <authorList>
            <person name="Zhao J.J."/>
            <person name="Zhang J."/>
            <person name="Zhang R.J."/>
            <person name="Zhang C.W."/>
            <person name="Yin H.Q."/>
            <person name="Zhang X.X."/>
        </authorList>
    </citation>
    <scope>NUCLEOTIDE SEQUENCE [LARGE SCALE GENOMIC DNA]</scope>
    <source>
        <strain evidence="6 7">E3</strain>
    </source>
</reference>
<dbReference type="InterPro" id="IPR036390">
    <property type="entry name" value="WH_DNA-bd_sf"/>
</dbReference>
<comment type="similarity">
    <text evidence="1">Belongs to the LysR transcriptional regulatory family.</text>
</comment>
<evidence type="ECO:0000259" key="5">
    <source>
        <dbReference type="PROSITE" id="PS50931"/>
    </source>
</evidence>
<dbReference type="Gene3D" id="3.40.190.10">
    <property type="entry name" value="Periplasmic binding protein-like II"/>
    <property type="match status" value="2"/>
</dbReference>
<dbReference type="Pfam" id="PF00126">
    <property type="entry name" value="HTH_1"/>
    <property type="match status" value="1"/>
</dbReference>
<dbReference type="InterPro" id="IPR000847">
    <property type="entry name" value="LysR_HTH_N"/>
</dbReference>
<dbReference type="GO" id="GO:0003700">
    <property type="term" value="F:DNA-binding transcription factor activity"/>
    <property type="evidence" value="ECO:0007669"/>
    <property type="project" value="InterPro"/>
</dbReference>
<evidence type="ECO:0000256" key="4">
    <source>
        <dbReference type="ARBA" id="ARBA00023163"/>
    </source>
</evidence>
<name>K6YRE7_9ALTE</name>
<organism evidence="6 7">
    <name type="scientific">Aliiglaciecola lipolytica E3</name>
    <dbReference type="NCBI Taxonomy" id="1127673"/>
    <lineage>
        <taxon>Bacteria</taxon>
        <taxon>Pseudomonadati</taxon>
        <taxon>Pseudomonadota</taxon>
        <taxon>Gammaproteobacteria</taxon>
        <taxon>Alteromonadales</taxon>
        <taxon>Alteromonadaceae</taxon>
        <taxon>Aliiglaciecola</taxon>
    </lineage>
</organism>
<dbReference type="OrthoDB" id="8587655at2"/>
<comment type="caution">
    <text evidence="6">The sequence shown here is derived from an EMBL/GenBank/DDBJ whole genome shotgun (WGS) entry which is preliminary data.</text>
</comment>
<dbReference type="PROSITE" id="PS50931">
    <property type="entry name" value="HTH_LYSR"/>
    <property type="match status" value="1"/>
</dbReference>
<feature type="domain" description="HTH lysR-type" evidence="5">
    <location>
        <begin position="14"/>
        <end position="71"/>
    </location>
</feature>
<evidence type="ECO:0000313" key="6">
    <source>
        <dbReference type="EMBL" id="GAC13870.1"/>
    </source>
</evidence>
<dbReference type="GO" id="GO:0000976">
    <property type="term" value="F:transcription cis-regulatory region binding"/>
    <property type="evidence" value="ECO:0007669"/>
    <property type="project" value="TreeGrafter"/>
</dbReference>
<keyword evidence="4" id="KW-0804">Transcription</keyword>
<dbReference type="Gene3D" id="1.10.10.10">
    <property type="entry name" value="Winged helix-like DNA-binding domain superfamily/Winged helix DNA-binding domain"/>
    <property type="match status" value="1"/>
</dbReference>
<evidence type="ECO:0000256" key="1">
    <source>
        <dbReference type="ARBA" id="ARBA00009437"/>
    </source>
</evidence>
<dbReference type="RefSeq" id="WP_008843687.1">
    <property type="nucleotide sequence ID" value="NZ_BAEN01000023.1"/>
</dbReference>
<dbReference type="STRING" id="1127673.GLIP_1229"/>
<dbReference type="SUPFAM" id="SSF46785">
    <property type="entry name" value="Winged helix' DNA-binding domain"/>
    <property type="match status" value="1"/>
</dbReference>
<evidence type="ECO:0000256" key="3">
    <source>
        <dbReference type="ARBA" id="ARBA00023125"/>
    </source>
</evidence>
<dbReference type="eggNOG" id="COG0583">
    <property type="taxonomic scope" value="Bacteria"/>
</dbReference>